<dbReference type="AlphaFoldDB" id="A0A2X4UD94"/>
<dbReference type="InterPro" id="IPR003767">
    <property type="entry name" value="Malate/L-lactate_DH-like"/>
</dbReference>
<dbReference type="EMBL" id="LS483469">
    <property type="protein sequence ID" value="SQI37837.1"/>
    <property type="molecule type" value="Genomic_DNA"/>
</dbReference>
<accession>A0A2X4UD94</accession>
<evidence type="ECO:0000313" key="3">
    <source>
        <dbReference type="EMBL" id="SQI37837.1"/>
    </source>
</evidence>
<gene>
    <name evidence="3" type="primary">ybiC_3</name>
    <name evidence="3" type="ORF">NCTC12961_02471</name>
</gene>
<dbReference type="PANTHER" id="PTHR11091">
    <property type="entry name" value="OXIDOREDUCTASE-RELATED"/>
    <property type="match status" value="1"/>
</dbReference>
<keyword evidence="2 3" id="KW-0560">Oxidoreductase</keyword>
<evidence type="ECO:0000256" key="2">
    <source>
        <dbReference type="ARBA" id="ARBA00023002"/>
    </source>
</evidence>
<dbReference type="InterPro" id="IPR036111">
    <property type="entry name" value="Mal/L-sulfo/L-lacto_DH-like_sf"/>
</dbReference>
<dbReference type="Gene3D" id="3.30.1370.60">
    <property type="entry name" value="Hypothetical oxidoreductase yiak, domain 2"/>
    <property type="match status" value="1"/>
</dbReference>
<sequence length="94" mass="10023">MVRDAGAVLTIDGGQGFGQVVASEAMDKGIERARQLGLAAVALHNSHHIGRIGHWAEQCARAGFISIHFVNVVVILWWHRSAAAIAALAPTRFA</sequence>
<name>A0A2X4UD94_SERPL</name>
<reference evidence="3 4" key="1">
    <citation type="submission" date="2018-06" db="EMBL/GenBank/DDBJ databases">
        <authorList>
            <consortium name="Pathogen Informatics"/>
            <person name="Doyle S."/>
        </authorList>
    </citation>
    <scope>NUCLEOTIDE SEQUENCE [LARGE SCALE GENOMIC DNA]</scope>
    <source>
        <strain evidence="3 4">NCTC12961</strain>
    </source>
</reference>
<dbReference type="InterPro" id="IPR043143">
    <property type="entry name" value="Mal/L-sulf/L-lact_DH-like_NADP"/>
</dbReference>
<organism evidence="3 4">
    <name type="scientific">Serratia plymuthica</name>
    <dbReference type="NCBI Taxonomy" id="82996"/>
    <lineage>
        <taxon>Bacteria</taxon>
        <taxon>Pseudomonadati</taxon>
        <taxon>Pseudomonadota</taxon>
        <taxon>Gammaproteobacteria</taxon>
        <taxon>Enterobacterales</taxon>
        <taxon>Yersiniaceae</taxon>
        <taxon>Serratia</taxon>
    </lineage>
</organism>
<comment type="similarity">
    <text evidence="1">Belongs to the LDH2/MDH2 oxidoreductase family.</text>
</comment>
<dbReference type="EC" id="1.1.1.-" evidence="3"/>
<evidence type="ECO:0000313" key="4">
    <source>
        <dbReference type="Proteomes" id="UP000248897"/>
    </source>
</evidence>
<protein>
    <submittedName>
        <fullName evidence="3">Uncharacterized oxidoreductase ybiC</fullName>
        <ecNumber evidence="3">1.1.1.-</ecNumber>
    </submittedName>
</protein>
<dbReference type="Pfam" id="PF02615">
    <property type="entry name" value="Ldh_2"/>
    <property type="match status" value="1"/>
</dbReference>
<evidence type="ECO:0000256" key="1">
    <source>
        <dbReference type="ARBA" id="ARBA00006056"/>
    </source>
</evidence>
<dbReference type="PANTHER" id="PTHR11091:SF0">
    <property type="entry name" value="MALATE DEHYDROGENASE"/>
    <property type="match status" value="1"/>
</dbReference>
<dbReference type="Proteomes" id="UP000248897">
    <property type="component" value="Chromosome 1"/>
</dbReference>
<dbReference type="GO" id="GO:0016491">
    <property type="term" value="F:oxidoreductase activity"/>
    <property type="evidence" value="ECO:0007669"/>
    <property type="project" value="UniProtKB-KW"/>
</dbReference>
<proteinExistence type="inferred from homology"/>
<dbReference type="SUPFAM" id="SSF89733">
    <property type="entry name" value="L-sulfolactate dehydrogenase-like"/>
    <property type="match status" value="1"/>
</dbReference>